<evidence type="ECO:0000313" key="2">
    <source>
        <dbReference type="Proteomes" id="UP001209737"/>
    </source>
</evidence>
<sequence length="288" mass="30738">MKEYLAIRFRISLTCKVFLFLFILNCKLDLNSPYEFGTNEYYKTQFITCLINRSSVCYQNTTSAPFDLNQVPGRKLWIRAEGLPYTNGTAVTNWTDLSGTGNDLIPGVAPTFYSATNTINGKPVARFQYGLGSNLLKASPIGVSTSDSGSVFFVVKVPLTVNSNVITIGTTGGGGREVQITSLGVVALNKSGSTAVATYNAGWVGNSIHQVSILQNGSTNVVIKFDGVQVVSTVPAATGYAAGNMGLGMGGAEMDLAELLYFDNRVSDENAAGIDCYLGKRYGTFSCP</sequence>
<accession>A0ABT3LVA8</accession>
<evidence type="ECO:0008006" key="3">
    <source>
        <dbReference type="Google" id="ProtNLM"/>
    </source>
</evidence>
<name>A0ABT3LVA8_9LEPT</name>
<comment type="caution">
    <text evidence="1">The sequence shown here is derived from an EMBL/GenBank/DDBJ whole genome shotgun (WGS) entry which is preliminary data.</text>
</comment>
<proteinExistence type="predicted"/>
<protein>
    <recommendedName>
        <fullName evidence="3">LamG domain-containing protein</fullName>
    </recommendedName>
</protein>
<dbReference type="EMBL" id="JAMQPV010000001">
    <property type="protein sequence ID" value="MCW7461435.1"/>
    <property type="molecule type" value="Genomic_DNA"/>
</dbReference>
<keyword evidence="2" id="KW-1185">Reference proteome</keyword>
<dbReference type="Proteomes" id="UP001209737">
    <property type="component" value="Unassembled WGS sequence"/>
</dbReference>
<evidence type="ECO:0000313" key="1">
    <source>
        <dbReference type="EMBL" id="MCW7461435.1"/>
    </source>
</evidence>
<gene>
    <name evidence="1" type="ORF">ND812_04960</name>
</gene>
<organism evidence="1 2">
    <name type="scientific">Leptospira limi</name>
    <dbReference type="NCBI Taxonomy" id="2950023"/>
    <lineage>
        <taxon>Bacteria</taxon>
        <taxon>Pseudomonadati</taxon>
        <taxon>Spirochaetota</taxon>
        <taxon>Spirochaetia</taxon>
        <taxon>Leptospirales</taxon>
        <taxon>Leptospiraceae</taxon>
        <taxon>Leptospira</taxon>
    </lineage>
</organism>
<reference evidence="1 2" key="1">
    <citation type="submission" date="2022-06" db="EMBL/GenBank/DDBJ databases">
        <title>Leptospira isolates from biofilms formed at urban environments.</title>
        <authorList>
            <person name="Ribeiro P.S."/>
            <person name="Sousa T."/>
            <person name="Carvalho N."/>
            <person name="Aburjaile F."/>
            <person name="Neves F."/>
            <person name="Oliveira D."/>
            <person name="Blanco L."/>
            <person name="Lima J."/>
            <person name="Costa F."/>
            <person name="Brenig B."/>
            <person name="Soares S."/>
            <person name="Ramos R."/>
            <person name="Goes-Neto A."/>
            <person name="Matiuzzi M."/>
            <person name="Azevedo V."/>
            <person name="Ristow P."/>
        </authorList>
    </citation>
    <scope>NUCLEOTIDE SEQUENCE [LARGE SCALE GENOMIC DNA]</scope>
    <source>
        <strain evidence="1 2">VSF25</strain>
    </source>
</reference>
<dbReference type="RefSeq" id="WP_265374535.1">
    <property type="nucleotide sequence ID" value="NZ_JAMQPV010000001.1"/>
</dbReference>